<accession>A0ABQ2YLR4</accession>
<reference evidence="2" key="1">
    <citation type="journal article" date="2019" name="Int. J. Syst. Evol. Microbiol.">
        <title>The Global Catalogue of Microorganisms (GCM) 10K type strain sequencing project: providing services to taxonomists for standard genome sequencing and annotation.</title>
        <authorList>
            <consortium name="The Broad Institute Genomics Platform"/>
            <consortium name="The Broad Institute Genome Sequencing Center for Infectious Disease"/>
            <person name="Wu L."/>
            <person name="Ma J."/>
        </authorList>
    </citation>
    <scope>NUCLEOTIDE SEQUENCE [LARGE SCALE GENOMIC DNA]</scope>
    <source>
        <strain evidence="2">JCM 4586</strain>
    </source>
</reference>
<name>A0ABQ2YLR4_9ACTN</name>
<organism evidence="1 2">
    <name type="scientific">Streptomyces hiroshimensis</name>
    <dbReference type="NCBI Taxonomy" id="66424"/>
    <lineage>
        <taxon>Bacteria</taxon>
        <taxon>Bacillati</taxon>
        <taxon>Actinomycetota</taxon>
        <taxon>Actinomycetes</taxon>
        <taxon>Kitasatosporales</taxon>
        <taxon>Streptomycetaceae</taxon>
        <taxon>Streptomyces</taxon>
    </lineage>
</organism>
<dbReference type="Proteomes" id="UP000659223">
    <property type="component" value="Unassembled WGS sequence"/>
</dbReference>
<comment type="caution">
    <text evidence="1">The sequence shown here is derived from an EMBL/GenBank/DDBJ whole genome shotgun (WGS) entry which is preliminary data.</text>
</comment>
<proteinExistence type="predicted"/>
<keyword evidence="2" id="KW-1185">Reference proteome</keyword>
<gene>
    <name evidence="1" type="ORF">GCM10010324_37870</name>
</gene>
<protein>
    <submittedName>
        <fullName evidence="1">Uncharacterized protein</fullName>
    </submittedName>
</protein>
<evidence type="ECO:0000313" key="1">
    <source>
        <dbReference type="EMBL" id="GGX88511.1"/>
    </source>
</evidence>
<sequence>MFSDLVAASWKAATVVSLPERAEDGDADALVAVTAEAQTATAIPATTSFTLFIFYISLNGCDFTRSLPTGPDYGQQ</sequence>
<dbReference type="EMBL" id="BMUT01000007">
    <property type="protein sequence ID" value="GGX88511.1"/>
    <property type="molecule type" value="Genomic_DNA"/>
</dbReference>
<evidence type="ECO:0000313" key="2">
    <source>
        <dbReference type="Proteomes" id="UP000659223"/>
    </source>
</evidence>